<dbReference type="SUPFAM" id="SSF46785">
    <property type="entry name" value="Winged helix' DNA-binding domain"/>
    <property type="match status" value="1"/>
</dbReference>
<name>A0A7W8Z603_9ACTN</name>
<evidence type="ECO:0000313" key="1">
    <source>
        <dbReference type="EMBL" id="MBB5627763.1"/>
    </source>
</evidence>
<dbReference type="AlphaFoldDB" id="A0A7W8Z603"/>
<gene>
    <name evidence="1" type="ORF">BJ981_003462</name>
</gene>
<accession>A0A7W8Z603</accession>
<dbReference type="InterPro" id="IPR036388">
    <property type="entry name" value="WH-like_DNA-bd_sf"/>
</dbReference>
<proteinExistence type="predicted"/>
<comment type="caution">
    <text evidence="1">The sequence shown here is derived from an EMBL/GenBank/DDBJ whole genome shotgun (WGS) entry which is preliminary data.</text>
</comment>
<evidence type="ECO:0000313" key="2">
    <source>
        <dbReference type="Proteomes" id="UP000588112"/>
    </source>
</evidence>
<keyword evidence="1" id="KW-0808">Transferase</keyword>
<dbReference type="InterPro" id="IPR036390">
    <property type="entry name" value="WH_DNA-bd_sf"/>
</dbReference>
<sequence length="184" mass="19900">MARLYLAADREFSISEFAAALAHPVSTTQREADRLVGAGLLRERRIGRTRLLQANTEAASYRPLTQLLAVSFGAPAIIGEQFAGIAGIRELVIFGSWAARYHGEPGPQPRDVDLLVIGCPSRGDVYDSAERAEQRIGLSVDPVIRSVSAWESGQDGLVRQIKGSRMFEITHSPRGDDSSAVDPG</sequence>
<dbReference type="RefSeq" id="WP_184612374.1">
    <property type="nucleotide sequence ID" value="NZ_BOOS01000015.1"/>
</dbReference>
<dbReference type="GO" id="GO:0016740">
    <property type="term" value="F:transferase activity"/>
    <property type="evidence" value="ECO:0007669"/>
    <property type="project" value="UniProtKB-KW"/>
</dbReference>
<dbReference type="Gene3D" id="1.10.10.10">
    <property type="entry name" value="Winged helix-like DNA-binding domain superfamily/Winged helix DNA-binding domain"/>
    <property type="match status" value="1"/>
</dbReference>
<reference evidence="1 2" key="1">
    <citation type="submission" date="2020-08" db="EMBL/GenBank/DDBJ databases">
        <title>Sequencing the genomes of 1000 actinobacteria strains.</title>
        <authorList>
            <person name="Klenk H.-P."/>
        </authorList>
    </citation>
    <scope>NUCLEOTIDE SEQUENCE [LARGE SCALE GENOMIC DNA]</scope>
    <source>
        <strain evidence="1 2">DSM 45790</strain>
    </source>
</reference>
<keyword evidence="2" id="KW-1185">Reference proteome</keyword>
<organism evidence="1 2">
    <name type="scientific">Sphaerisporangium krabiense</name>
    <dbReference type="NCBI Taxonomy" id="763782"/>
    <lineage>
        <taxon>Bacteria</taxon>
        <taxon>Bacillati</taxon>
        <taxon>Actinomycetota</taxon>
        <taxon>Actinomycetes</taxon>
        <taxon>Streptosporangiales</taxon>
        <taxon>Streptosporangiaceae</taxon>
        <taxon>Sphaerisporangium</taxon>
    </lineage>
</organism>
<dbReference type="Proteomes" id="UP000588112">
    <property type="component" value="Unassembled WGS sequence"/>
</dbReference>
<dbReference type="EMBL" id="JACHBR010000001">
    <property type="protein sequence ID" value="MBB5627763.1"/>
    <property type="molecule type" value="Genomic_DNA"/>
</dbReference>
<protein>
    <submittedName>
        <fullName evidence="1">Putative nucleotidyltransferase</fullName>
    </submittedName>
</protein>